<protein>
    <submittedName>
        <fullName evidence="1">Uncharacterized protein</fullName>
    </submittedName>
</protein>
<dbReference type="EnsemblMetazoa" id="GAUT001131-RA">
    <property type="protein sequence ID" value="GAUT001131-PA"/>
    <property type="gene ID" value="GAUT001131"/>
</dbReference>
<dbReference type="EnsemblMetazoa" id="GAUT001129-RA">
    <property type="protein sequence ID" value="GAUT001129-PA"/>
    <property type="gene ID" value="GAUT001129"/>
</dbReference>
<dbReference type="AlphaFoldDB" id="A0A1A9UDS1"/>
<reference evidence="1" key="2">
    <citation type="submission" date="2020-05" db="UniProtKB">
        <authorList>
            <consortium name="EnsemblMetazoa"/>
        </authorList>
    </citation>
    <scope>IDENTIFICATION</scope>
    <source>
        <strain evidence="1">TTRI</strain>
    </source>
</reference>
<organism evidence="1 2">
    <name type="scientific">Glossina austeni</name>
    <name type="common">Savannah tsetse fly</name>
    <dbReference type="NCBI Taxonomy" id="7395"/>
    <lineage>
        <taxon>Eukaryota</taxon>
        <taxon>Metazoa</taxon>
        <taxon>Ecdysozoa</taxon>
        <taxon>Arthropoda</taxon>
        <taxon>Hexapoda</taxon>
        <taxon>Insecta</taxon>
        <taxon>Pterygota</taxon>
        <taxon>Neoptera</taxon>
        <taxon>Endopterygota</taxon>
        <taxon>Diptera</taxon>
        <taxon>Brachycera</taxon>
        <taxon>Muscomorpha</taxon>
        <taxon>Hippoboscoidea</taxon>
        <taxon>Glossinidae</taxon>
        <taxon>Glossina</taxon>
    </lineage>
</organism>
<evidence type="ECO:0000313" key="1">
    <source>
        <dbReference type="EnsemblMetazoa" id="GAUT001131-PA"/>
    </source>
</evidence>
<keyword evidence="2" id="KW-1185">Reference proteome</keyword>
<proteinExistence type="predicted"/>
<dbReference type="VEuPathDB" id="VectorBase:GAUT001129"/>
<accession>A0A1A9UDS1</accession>
<name>A0A1A9UDS1_GLOAU</name>
<evidence type="ECO:0000313" key="2">
    <source>
        <dbReference type="Proteomes" id="UP000078200"/>
    </source>
</evidence>
<sequence length="133" mass="15027">MVPRPQATEAAMAMQLQHLLMAMVPRRRQVLRMVPRPQATEAATGAATAMQLQHPLMAMVPLRRQVLRMVPRPQATEAATEAVMAILPVQYLKLYLKAIPPMAVIRINLIMKFVLNSHYIPIKSKTAFHLHVF</sequence>
<reference evidence="2" key="1">
    <citation type="submission" date="2014-05" db="EMBL/GenBank/DDBJ databases">
        <authorList>
            <person name="Aksoy S."/>
            <person name="Warren W."/>
            <person name="Wilson R.K."/>
        </authorList>
    </citation>
    <scope>NUCLEOTIDE SEQUENCE [LARGE SCALE GENOMIC DNA]</scope>
    <source>
        <strain evidence="2">TTRI</strain>
    </source>
</reference>
<dbReference type="VEuPathDB" id="VectorBase:GAUT001131"/>
<dbReference type="Proteomes" id="UP000078200">
    <property type="component" value="Unassembled WGS sequence"/>
</dbReference>